<keyword evidence="2" id="KW-1185">Reference proteome</keyword>
<accession>A0A0D2NTA1</accession>
<organism evidence="1 2">
    <name type="scientific">Hypholoma sublateritium (strain FD-334 SS-4)</name>
    <dbReference type="NCBI Taxonomy" id="945553"/>
    <lineage>
        <taxon>Eukaryota</taxon>
        <taxon>Fungi</taxon>
        <taxon>Dikarya</taxon>
        <taxon>Basidiomycota</taxon>
        <taxon>Agaricomycotina</taxon>
        <taxon>Agaricomycetes</taxon>
        <taxon>Agaricomycetidae</taxon>
        <taxon>Agaricales</taxon>
        <taxon>Agaricineae</taxon>
        <taxon>Strophariaceae</taxon>
        <taxon>Hypholoma</taxon>
    </lineage>
</organism>
<dbReference type="OrthoDB" id="3173171at2759"/>
<evidence type="ECO:0000313" key="1">
    <source>
        <dbReference type="EMBL" id="KJA19791.1"/>
    </source>
</evidence>
<proteinExistence type="predicted"/>
<protein>
    <submittedName>
        <fullName evidence="1">Uncharacterized protein</fullName>
    </submittedName>
</protein>
<dbReference type="AlphaFoldDB" id="A0A0D2NTA1"/>
<dbReference type="Proteomes" id="UP000054270">
    <property type="component" value="Unassembled WGS sequence"/>
</dbReference>
<name>A0A0D2NTA1_HYPSF</name>
<gene>
    <name evidence="1" type="ORF">HYPSUDRAFT_204233</name>
</gene>
<evidence type="ECO:0000313" key="2">
    <source>
        <dbReference type="Proteomes" id="UP000054270"/>
    </source>
</evidence>
<dbReference type="EMBL" id="KN817573">
    <property type="protein sequence ID" value="KJA19791.1"/>
    <property type="molecule type" value="Genomic_DNA"/>
</dbReference>
<reference evidence="2" key="1">
    <citation type="submission" date="2014-04" db="EMBL/GenBank/DDBJ databases">
        <title>Evolutionary Origins and Diversification of the Mycorrhizal Mutualists.</title>
        <authorList>
            <consortium name="DOE Joint Genome Institute"/>
            <consortium name="Mycorrhizal Genomics Consortium"/>
            <person name="Kohler A."/>
            <person name="Kuo A."/>
            <person name="Nagy L.G."/>
            <person name="Floudas D."/>
            <person name="Copeland A."/>
            <person name="Barry K.W."/>
            <person name="Cichocki N."/>
            <person name="Veneault-Fourrey C."/>
            <person name="LaButti K."/>
            <person name="Lindquist E.A."/>
            <person name="Lipzen A."/>
            <person name="Lundell T."/>
            <person name="Morin E."/>
            <person name="Murat C."/>
            <person name="Riley R."/>
            <person name="Ohm R."/>
            <person name="Sun H."/>
            <person name="Tunlid A."/>
            <person name="Henrissat B."/>
            <person name="Grigoriev I.V."/>
            <person name="Hibbett D.S."/>
            <person name="Martin F."/>
        </authorList>
    </citation>
    <scope>NUCLEOTIDE SEQUENCE [LARGE SCALE GENOMIC DNA]</scope>
    <source>
        <strain evidence="2">FD-334 SS-4</strain>
    </source>
</reference>
<dbReference type="STRING" id="945553.A0A0D2NTA1"/>
<sequence length="138" mass="14984">MYPLTDYSTGKLTDTILLWCMDIFLLANFQSLVPPPPAVRRLSPSLSPTLLNSPPSSLLPPIPAAQLRSMLFEEIMSTSFEVMVNPSGNFMGNGMVDALSEYGVFHGEVLVTVEMGPNLDESMALPKLPLLPLPYAAS</sequence>